<dbReference type="RefSeq" id="WP_301774664.1">
    <property type="nucleotide sequence ID" value="NZ_JAGGJB010000004.1"/>
</dbReference>
<feature type="coiled-coil region" evidence="1">
    <location>
        <begin position="237"/>
        <end position="294"/>
    </location>
</feature>
<dbReference type="EMBL" id="JAGGJB010000004">
    <property type="protein sequence ID" value="MDN7124870.1"/>
    <property type="molecule type" value="Genomic_DNA"/>
</dbReference>
<gene>
    <name evidence="3" type="ORF">J6I90_08245</name>
</gene>
<dbReference type="GO" id="GO:0016887">
    <property type="term" value="F:ATP hydrolysis activity"/>
    <property type="evidence" value="ECO:0007669"/>
    <property type="project" value="InterPro"/>
</dbReference>
<evidence type="ECO:0000313" key="4">
    <source>
        <dbReference type="Proteomes" id="UP001169492"/>
    </source>
</evidence>
<dbReference type="GO" id="GO:0006302">
    <property type="term" value="P:double-strand break repair"/>
    <property type="evidence" value="ECO:0007669"/>
    <property type="project" value="InterPro"/>
</dbReference>
<protein>
    <submittedName>
        <fullName evidence="3">AAA family ATPase</fullName>
    </submittedName>
</protein>
<evidence type="ECO:0000256" key="1">
    <source>
        <dbReference type="SAM" id="Coils"/>
    </source>
</evidence>
<dbReference type="Gene3D" id="3.40.50.300">
    <property type="entry name" value="P-loop containing nucleotide triphosphate hydrolases"/>
    <property type="match status" value="2"/>
</dbReference>
<sequence length="709" mass="80117">MKLISARFKNLRLLRDVFIDFSTDEDKNLTVIRAENGTGKTTAMNGLIWGLYGSKFVTEKLYPLSLVEDDLREINIEVEIDFETEEVVSRQGKTVVNEKVYRLIRKCTEFVAEDQKSFRRSNDNVSLYEKTDEGFKPILQSDIDNIIARALPAHLKDIYFTDGDKALTFIESTASGTEKRLRVQKAIEALLSMKELESLISNLKGVKLGFLRSIDKSDFGEKLIEAEVKIQSNEDWIKTGEEELKEFLVEKSNLEDSLGRLRKGIEDQLKLGNKEALATEVSSLKRQLKVSEELKENSVKALCTLLSSKSLSATLLQGKLSSANKLLGEMNARDNFPKQFIPVLNDILRRGECLCGSDLSGSTKEGLKKRNYITGVIEECREVDLLNSRASNLYFSPKDYQATDGKWKEHYDLHTKNYFNSDSSMRTTADSLKSKQVMIDDINDDLLIKLRDQEKIHNQKLREINNEIAISQDEVTRFKEQNIALKRDAEVFSSKLNKNNTAGGKHRLAEALTTIYENVFQEIKTSELKKVSEEMNRIFLSMIGADTGLNPKGMIRRAELSQEFDIKVYGPNDQPLNPDTELNGASRRAISLSFILALTKVSDVQAANIIDTPLGMTSGLVKASLVENLVRESSQVVLFLTFDEIKGVEKILDKYAGKAVTLSFSGHYPKMLRNEPKRQGVTEACNCNHREFCQICERTDQTNLVSRAS</sequence>
<dbReference type="AlphaFoldDB" id="A0AAW7R2L2"/>
<dbReference type="SUPFAM" id="SSF52540">
    <property type="entry name" value="P-loop containing nucleoside triphosphate hydrolases"/>
    <property type="match status" value="1"/>
</dbReference>
<dbReference type="Proteomes" id="UP001169492">
    <property type="component" value="Unassembled WGS sequence"/>
</dbReference>
<dbReference type="InterPro" id="IPR038729">
    <property type="entry name" value="Rad50/SbcC_AAA"/>
</dbReference>
<keyword evidence="1" id="KW-0175">Coiled coil</keyword>
<accession>A0AAW7R2L2</accession>
<dbReference type="Pfam" id="PF13476">
    <property type="entry name" value="AAA_23"/>
    <property type="match status" value="1"/>
</dbReference>
<organism evidence="3 4">
    <name type="scientific">Pseudidiomarina terrestris</name>
    <dbReference type="NCBI Taxonomy" id="2820060"/>
    <lineage>
        <taxon>Bacteria</taxon>
        <taxon>Pseudomonadati</taxon>
        <taxon>Pseudomonadota</taxon>
        <taxon>Gammaproteobacteria</taxon>
        <taxon>Alteromonadales</taxon>
        <taxon>Idiomarinaceae</taxon>
        <taxon>Pseudidiomarina</taxon>
    </lineage>
</organism>
<name>A0AAW7R2L2_9GAMM</name>
<reference evidence="3 4" key="1">
    <citation type="submission" date="2021-03" db="EMBL/GenBank/DDBJ databases">
        <title>Pseudidiomarina terrestris, a new bacterium isolated from saline soil.</title>
        <authorList>
            <person name="Galisteo C."/>
            <person name="De La Haba R."/>
            <person name="Sanchez-Porro C."/>
            <person name="Ventosa A."/>
        </authorList>
    </citation>
    <scope>NUCLEOTIDE SEQUENCE [LARGE SCALE GENOMIC DNA]</scope>
    <source>
        <strain evidence="3 4">1APP75-32.1</strain>
    </source>
</reference>
<feature type="domain" description="Rad50/SbcC-type AAA" evidence="2">
    <location>
        <begin position="8"/>
        <end position="281"/>
    </location>
</feature>
<evidence type="ECO:0000313" key="3">
    <source>
        <dbReference type="EMBL" id="MDN7124870.1"/>
    </source>
</evidence>
<evidence type="ECO:0000259" key="2">
    <source>
        <dbReference type="Pfam" id="PF13476"/>
    </source>
</evidence>
<dbReference type="InterPro" id="IPR027417">
    <property type="entry name" value="P-loop_NTPase"/>
</dbReference>
<comment type="caution">
    <text evidence="3">The sequence shown here is derived from an EMBL/GenBank/DDBJ whole genome shotgun (WGS) entry which is preliminary data.</text>
</comment>
<proteinExistence type="predicted"/>
<feature type="coiled-coil region" evidence="1">
    <location>
        <begin position="447"/>
        <end position="481"/>
    </location>
</feature>